<reference evidence="1 2" key="1">
    <citation type="submission" date="2021-06" db="EMBL/GenBank/DDBJ databases">
        <authorList>
            <person name="Kallberg Y."/>
            <person name="Tangrot J."/>
            <person name="Rosling A."/>
        </authorList>
    </citation>
    <scope>NUCLEOTIDE SEQUENCE [LARGE SCALE GENOMIC DNA]</scope>
    <source>
        <strain evidence="1 2">120-4 pot B 10/14</strain>
    </source>
</reference>
<evidence type="ECO:0000313" key="1">
    <source>
        <dbReference type="EMBL" id="CAG8762614.1"/>
    </source>
</evidence>
<sequence>MSYNRYSQRKSLALVPVLKKQPSLHHGIQLYWYKELAYGAQSFFTTPQLHHAKAATRSTPATE</sequence>
<protein>
    <submittedName>
        <fullName evidence="1">7251_t:CDS:1</fullName>
    </submittedName>
</protein>
<organism evidence="1 2">
    <name type="scientific">Gigaspora margarita</name>
    <dbReference type="NCBI Taxonomy" id="4874"/>
    <lineage>
        <taxon>Eukaryota</taxon>
        <taxon>Fungi</taxon>
        <taxon>Fungi incertae sedis</taxon>
        <taxon>Mucoromycota</taxon>
        <taxon>Glomeromycotina</taxon>
        <taxon>Glomeromycetes</taxon>
        <taxon>Diversisporales</taxon>
        <taxon>Gigasporaceae</taxon>
        <taxon>Gigaspora</taxon>
    </lineage>
</organism>
<accession>A0ABN7VE61</accession>
<gene>
    <name evidence="1" type="ORF">GMARGA_LOCUS17658</name>
</gene>
<comment type="caution">
    <text evidence="1">The sequence shown here is derived from an EMBL/GenBank/DDBJ whole genome shotgun (WGS) entry which is preliminary data.</text>
</comment>
<name>A0ABN7VE61_GIGMA</name>
<dbReference type="EMBL" id="CAJVQB010013514">
    <property type="protein sequence ID" value="CAG8762614.1"/>
    <property type="molecule type" value="Genomic_DNA"/>
</dbReference>
<proteinExistence type="predicted"/>
<dbReference type="Proteomes" id="UP000789901">
    <property type="component" value="Unassembled WGS sequence"/>
</dbReference>
<keyword evidence="2" id="KW-1185">Reference proteome</keyword>
<evidence type="ECO:0000313" key="2">
    <source>
        <dbReference type="Proteomes" id="UP000789901"/>
    </source>
</evidence>